<proteinExistence type="predicted"/>
<accession>A0A285NCI3</accession>
<gene>
    <name evidence="1" type="ORF">SAMN06265368_0690</name>
</gene>
<dbReference type="EMBL" id="OBEL01000001">
    <property type="protein sequence ID" value="SNZ07165.1"/>
    <property type="molecule type" value="Genomic_DNA"/>
</dbReference>
<reference evidence="1 2" key="1">
    <citation type="submission" date="2017-09" db="EMBL/GenBank/DDBJ databases">
        <authorList>
            <person name="Ehlers B."/>
            <person name="Leendertz F.H."/>
        </authorList>
    </citation>
    <scope>NUCLEOTIDE SEQUENCE [LARGE SCALE GENOMIC DNA]</scope>
    <source>
        <strain evidence="1 2">DSM 18289</strain>
    </source>
</reference>
<dbReference type="AlphaFoldDB" id="A0A285NCI3"/>
<name>A0A285NCI3_9HYPH</name>
<dbReference type="Proteomes" id="UP000219439">
    <property type="component" value="Unassembled WGS sequence"/>
</dbReference>
<organism evidence="1 2">
    <name type="scientific">Cohaesibacter gelatinilyticus</name>
    <dbReference type="NCBI Taxonomy" id="372072"/>
    <lineage>
        <taxon>Bacteria</taxon>
        <taxon>Pseudomonadati</taxon>
        <taxon>Pseudomonadota</taxon>
        <taxon>Alphaproteobacteria</taxon>
        <taxon>Hyphomicrobiales</taxon>
        <taxon>Cohaesibacteraceae</taxon>
    </lineage>
</organism>
<evidence type="ECO:0000313" key="1">
    <source>
        <dbReference type="EMBL" id="SNZ07165.1"/>
    </source>
</evidence>
<protein>
    <submittedName>
        <fullName evidence="1">Uncharacterized protein</fullName>
    </submittedName>
</protein>
<keyword evidence="2" id="KW-1185">Reference proteome</keyword>
<dbReference type="PROSITE" id="PS51257">
    <property type="entry name" value="PROKAR_LIPOPROTEIN"/>
    <property type="match status" value="1"/>
</dbReference>
<evidence type="ECO:0000313" key="2">
    <source>
        <dbReference type="Proteomes" id="UP000219439"/>
    </source>
</evidence>
<sequence>MRWWATGIILASIAGCSDTITANSLGVDKVATNQCLTADQITNEGIVIPRGTKGYMQENLGRESFVITNRLTGLPIAYDITGQQKLMAGCSGGSVDPITTAGINRPVQQQIRRSVYPVQPPIPPMPVQPYPAQPGYGGQTIYQQTTGYPAQ</sequence>